<keyword evidence="1" id="KW-0472">Membrane</keyword>
<sequence>MFRRRHKTTRIKQLADFVWPAIGFRRSSKYVGYRLARLKGSPYSLAAGFAFGAAVSCTPFIGLHFVLSGLLAWIFRASILASVLGTAVGNPWTFPFIWTMLYQTGRWILGDAPGNAELSDASFKMFFEGVWAGQWAQVSHIFYEVIHPMLVSFLPISIFVWIIFFYPLQALIRRFQEKRLQLILKAQARKVNKRIARRKNLGVTEK</sequence>
<feature type="domain" description="DUF2062" evidence="2">
    <location>
        <begin position="26"/>
        <end position="180"/>
    </location>
</feature>
<dbReference type="PANTHER" id="PTHR40547">
    <property type="entry name" value="SLL0298 PROTEIN"/>
    <property type="match status" value="1"/>
</dbReference>
<keyword evidence="1" id="KW-1133">Transmembrane helix</keyword>
<feature type="transmembrane region" description="Helical" evidence="1">
    <location>
        <begin position="149"/>
        <end position="172"/>
    </location>
</feature>
<organism evidence="3 4">
    <name type="scientific">Sneathiella litorea</name>
    <dbReference type="NCBI Taxonomy" id="2606216"/>
    <lineage>
        <taxon>Bacteria</taxon>
        <taxon>Pseudomonadati</taxon>
        <taxon>Pseudomonadota</taxon>
        <taxon>Alphaproteobacteria</taxon>
        <taxon>Sneathiellales</taxon>
        <taxon>Sneathiellaceae</taxon>
        <taxon>Sneathiella</taxon>
    </lineage>
</organism>
<dbReference type="InterPro" id="IPR018639">
    <property type="entry name" value="DUF2062"/>
</dbReference>
<name>A0A6L8W8I6_9PROT</name>
<feature type="transmembrane region" description="Helical" evidence="1">
    <location>
        <begin position="73"/>
        <end position="98"/>
    </location>
</feature>
<proteinExistence type="predicted"/>
<evidence type="ECO:0000313" key="3">
    <source>
        <dbReference type="EMBL" id="MZR30782.1"/>
    </source>
</evidence>
<evidence type="ECO:0000256" key="1">
    <source>
        <dbReference type="SAM" id="Phobius"/>
    </source>
</evidence>
<feature type="transmembrane region" description="Helical" evidence="1">
    <location>
        <begin position="43"/>
        <end position="67"/>
    </location>
</feature>
<dbReference type="PANTHER" id="PTHR40547:SF1">
    <property type="entry name" value="SLL0298 PROTEIN"/>
    <property type="match status" value="1"/>
</dbReference>
<dbReference type="AlphaFoldDB" id="A0A6L8W8I6"/>
<dbReference type="RefSeq" id="WP_161315334.1">
    <property type="nucleotide sequence ID" value="NZ_WTUW01000002.1"/>
</dbReference>
<dbReference type="Pfam" id="PF09835">
    <property type="entry name" value="DUF2062"/>
    <property type="match status" value="1"/>
</dbReference>
<protein>
    <submittedName>
        <fullName evidence="3">DUF2062 domain-containing protein</fullName>
    </submittedName>
</protein>
<dbReference type="Proteomes" id="UP000476030">
    <property type="component" value="Unassembled WGS sequence"/>
</dbReference>
<keyword evidence="4" id="KW-1185">Reference proteome</keyword>
<evidence type="ECO:0000259" key="2">
    <source>
        <dbReference type="Pfam" id="PF09835"/>
    </source>
</evidence>
<accession>A0A6L8W8I6</accession>
<dbReference type="EMBL" id="WTUW01000002">
    <property type="protein sequence ID" value="MZR30782.1"/>
    <property type="molecule type" value="Genomic_DNA"/>
</dbReference>
<gene>
    <name evidence="3" type="ORF">GQE98_09070</name>
</gene>
<evidence type="ECO:0000313" key="4">
    <source>
        <dbReference type="Proteomes" id="UP000476030"/>
    </source>
</evidence>
<reference evidence="3 4" key="1">
    <citation type="submission" date="2019-12" db="EMBL/GenBank/DDBJ databases">
        <title>Snethiella sp. nov. sp. isolated from sea sand.</title>
        <authorList>
            <person name="Kim J."/>
            <person name="Jeong S.E."/>
            <person name="Jung H.S."/>
            <person name="Jeon C.O."/>
        </authorList>
    </citation>
    <scope>NUCLEOTIDE SEQUENCE [LARGE SCALE GENOMIC DNA]</scope>
    <source>
        <strain evidence="3 4">DP05</strain>
    </source>
</reference>
<comment type="caution">
    <text evidence="3">The sequence shown here is derived from an EMBL/GenBank/DDBJ whole genome shotgun (WGS) entry which is preliminary data.</text>
</comment>
<keyword evidence="1" id="KW-0812">Transmembrane</keyword>